<comment type="pathway">
    <text evidence="2">Amino-acid biosynthesis; L-serine biosynthesis; L-serine from 3-phospho-D-glycerate: step 2/3.</text>
</comment>
<keyword evidence="14" id="KW-1185">Reference proteome</keyword>
<dbReference type="PANTHER" id="PTHR43247:SF1">
    <property type="entry name" value="PHOSPHOSERINE AMINOTRANSFERASE"/>
    <property type="match status" value="1"/>
</dbReference>
<evidence type="ECO:0000313" key="13">
    <source>
        <dbReference type="EMBL" id="KZC09868.1"/>
    </source>
</evidence>
<evidence type="ECO:0000256" key="5">
    <source>
        <dbReference type="ARBA" id="ARBA00022576"/>
    </source>
</evidence>
<dbReference type="GO" id="GO:0004648">
    <property type="term" value="F:O-phospho-L-serine:2-oxoglutarate aminotransferase activity"/>
    <property type="evidence" value="ECO:0007669"/>
    <property type="project" value="UniProtKB-EC"/>
</dbReference>
<keyword evidence="7 13" id="KW-0808">Transferase</keyword>
<dbReference type="Gene3D" id="3.40.640.10">
    <property type="entry name" value="Type I PLP-dependent aspartate aminotransferase-like (Major domain)"/>
    <property type="match status" value="1"/>
</dbReference>
<dbReference type="GO" id="GO:0006564">
    <property type="term" value="P:L-serine biosynthetic process"/>
    <property type="evidence" value="ECO:0007669"/>
    <property type="project" value="UniProtKB-KW"/>
</dbReference>
<dbReference type="PIRSF" id="PIRSF000525">
    <property type="entry name" value="SerC"/>
    <property type="match status" value="1"/>
</dbReference>
<evidence type="ECO:0000256" key="8">
    <source>
        <dbReference type="ARBA" id="ARBA00022898"/>
    </source>
</evidence>
<dbReference type="OrthoDB" id="1703350at2759"/>
<dbReference type="STRING" id="178035.A0A154PEZ0"/>
<evidence type="ECO:0000256" key="7">
    <source>
        <dbReference type="ARBA" id="ARBA00022679"/>
    </source>
</evidence>
<keyword evidence="6" id="KW-0028">Amino-acid biosynthesis</keyword>
<organism evidence="13 14">
    <name type="scientific">Dufourea novaeangliae</name>
    <name type="common">Sweat bee</name>
    <dbReference type="NCBI Taxonomy" id="178035"/>
    <lineage>
        <taxon>Eukaryota</taxon>
        <taxon>Metazoa</taxon>
        <taxon>Ecdysozoa</taxon>
        <taxon>Arthropoda</taxon>
        <taxon>Hexapoda</taxon>
        <taxon>Insecta</taxon>
        <taxon>Pterygota</taxon>
        <taxon>Neoptera</taxon>
        <taxon>Endopterygota</taxon>
        <taxon>Hymenoptera</taxon>
        <taxon>Apocrita</taxon>
        <taxon>Aculeata</taxon>
        <taxon>Apoidea</taxon>
        <taxon>Anthophila</taxon>
        <taxon>Halictidae</taxon>
        <taxon>Rophitinae</taxon>
        <taxon>Dufourea</taxon>
    </lineage>
</organism>
<dbReference type="AlphaFoldDB" id="A0A154PEZ0"/>
<evidence type="ECO:0000256" key="6">
    <source>
        <dbReference type="ARBA" id="ARBA00022605"/>
    </source>
</evidence>
<comment type="similarity">
    <text evidence="3">Belongs to the class-V pyridoxal-phosphate-dependent aminotransferase family. SerC subfamily.</text>
</comment>
<evidence type="ECO:0000256" key="11">
    <source>
        <dbReference type="ARBA" id="ARBA00049007"/>
    </source>
</evidence>
<dbReference type="HAMAP" id="MF_00160">
    <property type="entry name" value="SerC_aminotrans_5"/>
    <property type="match status" value="1"/>
</dbReference>
<dbReference type="InterPro" id="IPR015422">
    <property type="entry name" value="PyrdxlP-dep_Trfase_small"/>
</dbReference>
<dbReference type="InterPro" id="IPR000192">
    <property type="entry name" value="Aminotrans_V_dom"/>
</dbReference>
<dbReference type="NCBIfam" id="TIGR01364">
    <property type="entry name" value="serC_1"/>
    <property type="match status" value="1"/>
</dbReference>
<dbReference type="EMBL" id="KQ434878">
    <property type="protein sequence ID" value="KZC09868.1"/>
    <property type="molecule type" value="Genomic_DNA"/>
</dbReference>
<dbReference type="UniPathway" id="UPA00244">
    <property type="reaction ID" value="UER00311"/>
</dbReference>
<dbReference type="InterPro" id="IPR022278">
    <property type="entry name" value="Pser_aminoTfrase"/>
</dbReference>
<dbReference type="InterPro" id="IPR015421">
    <property type="entry name" value="PyrdxlP-dep_Trfase_major"/>
</dbReference>
<reference evidence="13 14" key="1">
    <citation type="submission" date="2015-07" db="EMBL/GenBank/DDBJ databases">
        <title>The genome of Dufourea novaeangliae.</title>
        <authorList>
            <person name="Pan H."/>
            <person name="Kapheim K."/>
        </authorList>
    </citation>
    <scope>NUCLEOTIDE SEQUENCE [LARGE SCALE GENOMIC DNA]</scope>
    <source>
        <strain evidence="13">0120121106</strain>
        <tissue evidence="13">Whole body</tissue>
    </source>
</reference>
<dbReference type="GO" id="GO:0005737">
    <property type="term" value="C:cytoplasm"/>
    <property type="evidence" value="ECO:0007669"/>
    <property type="project" value="TreeGrafter"/>
</dbReference>
<proteinExistence type="inferred from homology"/>
<comment type="catalytic activity">
    <reaction evidence="10">
        <text>4-(phosphooxy)-L-threonine + 2-oxoglutarate = (R)-3-hydroxy-2-oxo-4-phosphooxybutanoate + L-glutamate</text>
        <dbReference type="Rhea" id="RHEA:16573"/>
        <dbReference type="ChEBI" id="CHEBI:16810"/>
        <dbReference type="ChEBI" id="CHEBI:29985"/>
        <dbReference type="ChEBI" id="CHEBI:58452"/>
        <dbReference type="ChEBI" id="CHEBI:58538"/>
        <dbReference type="EC" id="2.6.1.52"/>
    </reaction>
</comment>
<dbReference type="FunFam" id="3.90.1150.10:FF:000006">
    <property type="entry name" value="Phosphoserine aminotransferase"/>
    <property type="match status" value="1"/>
</dbReference>
<dbReference type="EC" id="2.6.1.52" evidence="4"/>
<dbReference type="PANTHER" id="PTHR43247">
    <property type="entry name" value="PHOSPHOSERINE AMINOTRANSFERASE"/>
    <property type="match status" value="1"/>
</dbReference>
<dbReference type="InterPro" id="IPR015424">
    <property type="entry name" value="PyrdxlP-dep_Trfase"/>
</dbReference>
<dbReference type="Gene3D" id="3.90.1150.10">
    <property type="entry name" value="Aspartate Aminotransferase, domain 1"/>
    <property type="match status" value="1"/>
</dbReference>
<dbReference type="Proteomes" id="UP000076502">
    <property type="component" value="Unassembled WGS sequence"/>
</dbReference>
<gene>
    <name evidence="13" type="ORF">WN55_00514</name>
</gene>
<accession>A0A154PEZ0</accession>
<keyword evidence="8" id="KW-0663">Pyridoxal phosphate</keyword>
<feature type="domain" description="Aminotransferase class V" evidence="12">
    <location>
        <begin position="59"/>
        <end position="403"/>
    </location>
</feature>
<dbReference type="SUPFAM" id="SSF53383">
    <property type="entry name" value="PLP-dependent transferases"/>
    <property type="match status" value="1"/>
</dbReference>
<evidence type="ECO:0000256" key="3">
    <source>
        <dbReference type="ARBA" id="ARBA00006904"/>
    </source>
</evidence>
<comment type="cofactor">
    <cofactor evidence="1">
        <name>pyridoxal 5'-phosphate</name>
        <dbReference type="ChEBI" id="CHEBI:597326"/>
    </cofactor>
</comment>
<keyword evidence="9" id="KW-0718">Serine biosynthesis</keyword>
<sequence>MGSGSVPIMVRAVGLCTKTVCRSLWFLLRSQISDVFSLCLPSSTIVAFVMTDQSKNPVINFGAGPAKIPHEVLKEVQNELLAYGNTRISILELSHRSNEFKNIIEDAQATLREILHVPDNYKILFMQGGGTAQFAAIPLNMMTTGTADYIVTGSWSAKAAKEAAKYGEVNLVLPKTTKYTEVPDPSTWKLNSNASYVYYCANETVHGIEFNYIPETNGVPLVADMSSNILTRSLDISKFAVIFAGAQKNIGPAGVTLVIVRDDVLGHAMKVCPTMLDFTVMAADNSLHNTPPVFQVYTVGLVFKWIREHGSVEGMEKLAILKSQKIYEVINQSKGFYSCPVKTDVRSRMNVPFRIGKDDEELEKKFLSGASARGMLQLKGHRSVGGIRVSLYNAITVEEAEKLVEYMQWFFNEHFTKD</sequence>
<comment type="catalytic activity">
    <reaction evidence="11">
        <text>O-phospho-L-serine + 2-oxoglutarate = 3-phosphooxypyruvate + L-glutamate</text>
        <dbReference type="Rhea" id="RHEA:14329"/>
        <dbReference type="ChEBI" id="CHEBI:16810"/>
        <dbReference type="ChEBI" id="CHEBI:18110"/>
        <dbReference type="ChEBI" id="CHEBI:29985"/>
        <dbReference type="ChEBI" id="CHEBI:57524"/>
        <dbReference type="EC" id="2.6.1.52"/>
    </reaction>
</comment>
<evidence type="ECO:0000256" key="4">
    <source>
        <dbReference type="ARBA" id="ARBA00013030"/>
    </source>
</evidence>
<evidence type="ECO:0000256" key="10">
    <source>
        <dbReference type="ARBA" id="ARBA00047630"/>
    </source>
</evidence>
<dbReference type="UniPathway" id="UPA00135">
    <property type="reaction ID" value="UER00197"/>
</dbReference>
<evidence type="ECO:0000313" key="14">
    <source>
        <dbReference type="Proteomes" id="UP000076502"/>
    </source>
</evidence>
<evidence type="ECO:0000256" key="1">
    <source>
        <dbReference type="ARBA" id="ARBA00001933"/>
    </source>
</evidence>
<keyword evidence="5 13" id="KW-0032">Aminotransferase</keyword>
<evidence type="ECO:0000256" key="9">
    <source>
        <dbReference type="ARBA" id="ARBA00023299"/>
    </source>
</evidence>
<dbReference type="NCBIfam" id="NF003764">
    <property type="entry name" value="PRK05355.1"/>
    <property type="match status" value="1"/>
</dbReference>
<protein>
    <recommendedName>
        <fullName evidence="4">phosphoserine transaminase</fullName>
        <ecNumber evidence="4">2.6.1.52</ecNumber>
    </recommendedName>
</protein>
<dbReference type="Pfam" id="PF00266">
    <property type="entry name" value="Aminotran_5"/>
    <property type="match status" value="1"/>
</dbReference>
<evidence type="ECO:0000256" key="2">
    <source>
        <dbReference type="ARBA" id="ARBA00005099"/>
    </source>
</evidence>
<dbReference type="FunFam" id="3.40.640.10:FF:000010">
    <property type="entry name" value="Phosphoserine aminotransferase"/>
    <property type="match status" value="1"/>
</dbReference>
<name>A0A154PEZ0_DUFNO</name>
<dbReference type="GO" id="GO:0030170">
    <property type="term" value="F:pyridoxal phosphate binding"/>
    <property type="evidence" value="ECO:0007669"/>
    <property type="project" value="TreeGrafter"/>
</dbReference>
<evidence type="ECO:0000259" key="12">
    <source>
        <dbReference type="Pfam" id="PF00266"/>
    </source>
</evidence>